<dbReference type="InterPro" id="IPR036251">
    <property type="entry name" value="Arg_repress_C_sf"/>
</dbReference>
<evidence type="ECO:0000256" key="1">
    <source>
        <dbReference type="ARBA" id="ARBA00004496"/>
    </source>
</evidence>
<evidence type="ECO:0000256" key="7">
    <source>
        <dbReference type="HAMAP-Rule" id="MF_00173"/>
    </source>
</evidence>
<sequence length="149" mass="16674">MNKAQRHVLIRDLIANNDIDTQEELVTLLEEKGNSVTQATVSRDIKELHLVKVPSLRGGYRYSLPADNRFNPLDKLKRTLVDSFIRMVKVNNTLIMHTLPGNANAIASLIDNSQFKGIAGTISGDDTILVICLSEQSADEYETMFLEML</sequence>
<dbReference type="Proteomes" id="UP000243591">
    <property type="component" value="Chromosome"/>
</dbReference>
<keyword evidence="5 7" id="KW-0238">DNA-binding</keyword>
<dbReference type="Gene3D" id="1.10.10.10">
    <property type="entry name" value="Winged helix-like DNA-binding domain superfamily/Winged helix DNA-binding domain"/>
    <property type="match status" value="1"/>
</dbReference>
<keyword evidence="6 7" id="KW-0804">Transcription</keyword>
<reference evidence="14" key="3">
    <citation type="submission" date="2018-04" db="EMBL/GenBank/DDBJ databases">
        <authorList>
            <person name="Illikoud N."/>
        </authorList>
    </citation>
    <scope>NUCLEOTIDE SEQUENCE [LARGE SCALE GENOMIC DNA]</scope>
</reference>
<dbReference type="PANTHER" id="PTHR34471:SF1">
    <property type="entry name" value="ARGININE REPRESSOR"/>
    <property type="match status" value="1"/>
</dbReference>
<dbReference type="STRING" id="2756.BFR44_11220"/>
<dbReference type="Proteomes" id="UP000270190">
    <property type="component" value="Unassembled WGS sequence"/>
</dbReference>
<evidence type="ECO:0000259" key="10">
    <source>
        <dbReference type="Pfam" id="PF02863"/>
    </source>
</evidence>
<dbReference type="GO" id="GO:0006526">
    <property type="term" value="P:L-arginine biosynthetic process"/>
    <property type="evidence" value="ECO:0007669"/>
    <property type="project" value="UniProtKB-UniPathway"/>
</dbReference>
<dbReference type="GO" id="GO:0003700">
    <property type="term" value="F:DNA-binding transcription factor activity"/>
    <property type="evidence" value="ECO:0007669"/>
    <property type="project" value="UniProtKB-UniRule"/>
</dbReference>
<accession>A0A1D2LVQ4</accession>
<keyword evidence="7" id="KW-0028">Amino-acid biosynthesis</keyword>
<proteinExistence type="inferred from homology"/>
<evidence type="ECO:0000313" key="14">
    <source>
        <dbReference type="Proteomes" id="UP000270190"/>
    </source>
</evidence>
<dbReference type="InterPro" id="IPR036388">
    <property type="entry name" value="WH-like_DNA-bd_sf"/>
</dbReference>
<evidence type="ECO:0000259" key="9">
    <source>
        <dbReference type="Pfam" id="PF01316"/>
    </source>
</evidence>
<dbReference type="InterPro" id="IPR020900">
    <property type="entry name" value="Arg_repress_DNA-bd"/>
</dbReference>
<evidence type="ECO:0000256" key="2">
    <source>
        <dbReference type="ARBA" id="ARBA00008316"/>
    </source>
</evidence>
<evidence type="ECO:0000256" key="3">
    <source>
        <dbReference type="ARBA" id="ARBA00022490"/>
    </source>
</evidence>
<dbReference type="GeneID" id="66536673"/>
<dbReference type="InterPro" id="IPR020899">
    <property type="entry name" value="Arg_repress_C"/>
</dbReference>
<dbReference type="Pfam" id="PF02863">
    <property type="entry name" value="Arg_repressor_C"/>
    <property type="match status" value="1"/>
</dbReference>
<dbReference type="PANTHER" id="PTHR34471">
    <property type="entry name" value="ARGININE REPRESSOR"/>
    <property type="match status" value="1"/>
</dbReference>
<dbReference type="GO" id="GO:0005737">
    <property type="term" value="C:cytoplasm"/>
    <property type="evidence" value="ECO:0007669"/>
    <property type="project" value="UniProtKB-SubCell"/>
</dbReference>
<feature type="domain" description="Arginine repressor DNA-binding" evidence="9">
    <location>
        <begin position="1"/>
        <end position="69"/>
    </location>
</feature>
<dbReference type="Gene3D" id="3.30.1360.40">
    <property type="match status" value="1"/>
</dbReference>
<evidence type="ECO:0000256" key="6">
    <source>
        <dbReference type="ARBA" id="ARBA00023163"/>
    </source>
</evidence>
<dbReference type="GO" id="GO:1900079">
    <property type="term" value="P:regulation of arginine biosynthetic process"/>
    <property type="evidence" value="ECO:0007669"/>
    <property type="project" value="UniProtKB-UniRule"/>
</dbReference>
<keyword evidence="4 7" id="KW-0805">Transcription regulation</keyword>
<dbReference type="InterPro" id="IPR036390">
    <property type="entry name" value="WH_DNA-bd_sf"/>
</dbReference>
<dbReference type="UniPathway" id="UPA00068"/>
<organism evidence="11 13">
    <name type="scientific">Brochothrix thermosphacta</name>
    <name type="common">Microbacterium thermosphactum</name>
    <dbReference type="NCBI Taxonomy" id="2756"/>
    <lineage>
        <taxon>Bacteria</taxon>
        <taxon>Bacillati</taxon>
        <taxon>Bacillota</taxon>
        <taxon>Bacilli</taxon>
        <taxon>Bacillales</taxon>
        <taxon>Listeriaceae</taxon>
        <taxon>Brochothrix</taxon>
    </lineage>
</organism>
<dbReference type="KEGG" id="bths:CNY62_09575"/>
<dbReference type="NCBIfam" id="NF003281">
    <property type="entry name" value="PRK04280.1"/>
    <property type="match status" value="1"/>
</dbReference>
<dbReference type="EMBL" id="OUNC01000016">
    <property type="protein sequence ID" value="SPP28566.1"/>
    <property type="molecule type" value="Genomic_DNA"/>
</dbReference>
<dbReference type="SUPFAM" id="SSF46785">
    <property type="entry name" value="Winged helix' DNA-binding domain"/>
    <property type="match status" value="1"/>
</dbReference>
<dbReference type="RefSeq" id="WP_029091149.1">
    <property type="nucleotide sequence ID" value="NZ_CBCPHX010000010.1"/>
</dbReference>
<comment type="pathway">
    <text evidence="7">Amino-acid biosynthesis; L-arginine biosynthesis [regulation].</text>
</comment>
<dbReference type="OrthoDB" id="9807089at2"/>
<comment type="subcellular location">
    <subcellularLocation>
        <location evidence="1 7">Cytoplasm</location>
    </subcellularLocation>
</comment>
<dbReference type="EMBL" id="CP023483">
    <property type="protein sequence ID" value="ATF26613.1"/>
    <property type="molecule type" value="Genomic_DNA"/>
</dbReference>
<dbReference type="PRINTS" id="PR01467">
    <property type="entry name" value="ARGREPRESSOR"/>
</dbReference>
<dbReference type="GO" id="GO:0003677">
    <property type="term" value="F:DNA binding"/>
    <property type="evidence" value="ECO:0007669"/>
    <property type="project" value="UniProtKB-KW"/>
</dbReference>
<evidence type="ECO:0000313" key="13">
    <source>
        <dbReference type="Proteomes" id="UP000243591"/>
    </source>
</evidence>
<reference evidence="11 13" key="1">
    <citation type="submission" date="2017-09" db="EMBL/GenBank/DDBJ databases">
        <title>Complete Genome Sequences of Two Strains of the Meat Spoilage Bacterium Brochothrix thermosphacta Isolated from Ground Chicken.</title>
        <authorList>
            <person name="Paoli G.C."/>
            <person name="Wijey C."/>
            <person name="Chen C.-Y."/>
            <person name="Nguyen L."/>
            <person name="Yan X."/>
            <person name="Irwin P.L."/>
        </authorList>
    </citation>
    <scope>NUCLEOTIDE SEQUENCE [LARGE SCALE GENOMIC DNA]</scope>
    <source>
        <strain evidence="11 13">BI</strain>
    </source>
</reference>
<dbReference type="InterPro" id="IPR001669">
    <property type="entry name" value="Arg_repress"/>
</dbReference>
<comment type="similarity">
    <text evidence="2 7">Belongs to the ArgR family.</text>
</comment>
<name>A0A1D2LVQ4_BROTH</name>
<feature type="domain" description="Arginine repressor C-terminal" evidence="10">
    <location>
        <begin position="82"/>
        <end position="145"/>
    </location>
</feature>
<dbReference type="NCBIfam" id="TIGR01529">
    <property type="entry name" value="argR_whole"/>
    <property type="match status" value="1"/>
</dbReference>
<comment type="function">
    <text evidence="7">Regulates arginine biosynthesis genes.</text>
</comment>
<dbReference type="GO" id="GO:0034618">
    <property type="term" value="F:arginine binding"/>
    <property type="evidence" value="ECO:0007669"/>
    <property type="project" value="InterPro"/>
</dbReference>
<evidence type="ECO:0000313" key="12">
    <source>
        <dbReference type="EMBL" id="SPP28566.1"/>
    </source>
</evidence>
<keyword evidence="3 7" id="KW-0963">Cytoplasm</keyword>
<evidence type="ECO:0000256" key="4">
    <source>
        <dbReference type="ARBA" id="ARBA00023015"/>
    </source>
</evidence>
<keyword evidence="7" id="KW-0055">Arginine biosynthesis</keyword>
<dbReference type="GO" id="GO:0051259">
    <property type="term" value="P:protein complex oligomerization"/>
    <property type="evidence" value="ECO:0007669"/>
    <property type="project" value="InterPro"/>
</dbReference>
<evidence type="ECO:0000313" key="11">
    <source>
        <dbReference type="EMBL" id="ATF26613.1"/>
    </source>
</evidence>
<dbReference type="HAMAP" id="MF_00173">
    <property type="entry name" value="Arg_repressor"/>
    <property type="match status" value="1"/>
</dbReference>
<dbReference type="SUPFAM" id="SSF55252">
    <property type="entry name" value="C-terminal domain of arginine repressor"/>
    <property type="match status" value="1"/>
</dbReference>
<keyword evidence="13" id="KW-1185">Reference proteome</keyword>
<dbReference type="Pfam" id="PF01316">
    <property type="entry name" value="Arg_repressor"/>
    <property type="match status" value="1"/>
</dbReference>
<keyword evidence="7" id="KW-0678">Repressor</keyword>
<gene>
    <name evidence="7 12" type="primary">argR</name>
    <name evidence="12" type="ORF">BTBSAS_230024</name>
    <name evidence="11" type="ORF">CNY62_09575</name>
</gene>
<dbReference type="AlphaFoldDB" id="A0A1D2LVQ4"/>
<reference evidence="12" key="2">
    <citation type="submission" date="2018-04" db="EMBL/GenBank/DDBJ databases">
        <authorList>
            <person name="Go L.Y."/>
            <person name="Mitchell J.A."/>
        </authorList>
    </citation>
    <scope>NUCLEOTIDE SEQUENCE</scope>
    <source>
        <strain evidence="12">BSAS1 3</strain>
    </source>
</reference>
<evidence type="ECO:0000256" key="8">
    <source>
        <dbReference type="NCBIfam" id="TIGR01529"/>
    </source>
</evidence>
<evidence type="ECO:0000256" key="5">
    <source>
        <dbReference type="ARBA" id="ARBA00023125"/>
    </source>
</evidence>
<protein>
    <recommendedName>
        <fullName evidence="7 8">Arginine repressor</fullName>
    </recommendedName>
</protein>